<evidence type="ECO:0000256" key="10">
    <source>
        <dbReference type="ARBA" id="ARBA00047995"/>
    </source>
</evidence>
<dbReference type="PRINTS" id="PR01657">
    <property type="entry name" value="MCMFAMILY"/>
</dbReference>
<dbReference type="GO" id="GO:0000347">
    <property type="term" value="C:THO complex"/>
    <property type="evidence" value="ECO:0007669"/>
    <property type="project" value="UniProtKB-ARBA"/>
</dbReference>
<dbReference type="SUPFAM" id="SSF52540">
    <property type="entry name" value="P-loop containing nucleoside triphosphate hydrolases"/>
    <property type="match status" value="1"/>
</dbReference>
<dbReference type="GO" id="GO:0017116">
    <property type="term" value="F:single-stranded DNA helicase activity"/>
    <property type="evidence" value="ECO:0007669"/>
    <property type="project" value="TreeGrafter"/>
</dbReference>
<dbReference type="GO" id="GO:1902975">
    <property type="term" value="P:mitotic DNA replication initiation"/>
    <property type="evidence" value="ECO:0007669"/>
    <property type="project" value="TreeGrafter"/>
</dbReference>
<dbReference type="GO" id="GO:0005524">
    <property type="term" value="F:ATP binding"/>
    <property type="evidence" value="ECO:0007669"/>
    <property type="project" value="UniProtKB-UniRule"/>
</dbReference>
<dbReference type="PANTHER" id="PTHR11630">
    <property type="entry name" value="DNA REPLICATION LICENSING FACTOR MCM FAMILY MEMBER"/>
    <property type="match status" value="1"/>
</dbReference>
<evidence type="ECO:0000256" key="11">
    <source>
        <dbReference type="ARBA" id="ARBA00053280"/>
    </source>
</evidence>
<keyword evidence="7 12" id="KW-0067">ATP-binding</keyword>
<evidence type="ECO:0000256" key="14">
    <source>
        <dbReference type="SAM" id="MobiDB-lite"/>
    </source>
</evidence>
<evidence type="ECO:0000256" key="3">
    <source>
        <dbReference type="ARBA" id="ARBA00022705"/>
    </source>
</evidence>
<evidence type="ECO:0000256" key="6">
    <source>
        <dbReference type="ARBA" id="ARBA00022806"/>
    </source>
</evidence>
<keyword evidence="4 12" id="KW-0547">Nucleotide-binding</keyword>
<evidence type="ECO:0000256" key="5">
    <source>
        <dbReference type="ARBA" id="ARBA00022801"/>
    </source>
</evidence>
<dbReference type="InterPro" id="IPR027417">
    <property type="entry name" value="P-loop_NTPase"/>
</dbReference>
<comment type="similarity">
    <text evidence="2 12">Belongs to the MCM family.</text>
</comment>
<keyword evidence="5 13" id="KW-0378">Hydrolase</keyword>
<proteinExistence type="inferred from homology"/>
<dbReference type="GO" id="GO:0016787">
    <property type="term" value="F:hydrolase activity"/>
    <property type="evidence" value="ECO:0007669"/>
    <property type="project" value="UniProtKB-KW"/>
</dbReference>
<dbReference type="PRINTS" id="PR01660">
    <property type="entry name" value="MCMPROTEIN4"/>
</dbReference>
<accession>A0AAW1RB03</accession>
<keyword evidence="17" id="KW-1185">Reference proteome</keyword>
<dbReference type="InterPro" id="IPR027925">
    <property type="entry name" value="MCM_N"/>
</dbReference>
<dbReference type="InterPro" id="IPR041562">
    <property type="entry name" value="MCM_lid"/>
</dbReference>
<sequence>MESRQQPSASPEASEPLSLPALPSGGQPFASGRAQSQSQAAPSSVPFSDLSDISENEDETANDAFVWGTNVSIARVCKRARRFYTTFTEPGADEPKYMATIRQLAEEGTEVMNLDCSDLAEGDPVLYAQLVSYPAEVIVLLDQEAHTIWAHCAGAPPDAGPQFTTKPFNLKETRVIRDLMPEDINQLVSVSGMITRCSNVIPEMQMACFRCDACGTEEVRMNDRGMIDEPTKCCNAECQTAFTLKIVHNRCHFFDKQVVKMQENPNTIPEGETPHNTTMLCYDEMVDSAKPGDRVTITGIYKATALRVNPRLKALKAVYKTHIDIVHVHRDEASALFSVANDRGVGSQGAAQPASQPRSADTQDDAGLLRVGNQTREQIEAREAELEALGADPDIYAKLVASIAPSIWQMEDVKRGILCQLFGGTSKEFSGGRIRGEINVLLVGDPGVSKSQLLTYVNKLAPRGLYTSGRGSSAVGLTAYVARDAETRDMVLESGALVLSDRGICCIDEFDKMSEGARSMLHEVMEQQTVSVAKAGIIATLNARTSVLASANPVGSRYNPRLSVIDNINLPPSLVSRFDLIYLVLDKADEATDRKLARHLLSLHYERPTPASQAVIPAATLKDYIAFARARCQPELSPDAATDLIQGYCDMRRMGTSRKVVSATPRQLESLVRLSEALARMRLAPIVEASDVAEALRLMHGALQQAATDPVTGAIDMDKILTGTSAAERTARAQLAQELTALLLGKRGGMSVEALVQAINAQASVPVPAGAVRAALQTAAEDITLTGNLAKHKHAG</sequence>
<dbReference type="GO" id="GO:0003697">
    <property type="term" value="F:single-stranded DNA binding"/>
    <property type="evidence" value="ECO:0007669"/>
    <property type="project" value="TreeGrafter"/>
</dbReference>
<protein>
    <recommendedName>
        <fullName evidence="13">DNA replication licensing factor MCM4</fullName>
        <ecNumber evidence="13">3.6.4.12</ecNumber>
    </recommendedName>
</protein>
<dbReference type="PROSITE" id="PS00847">
    <property type="entry name" value="MCM_1"/>
    <property type="match status" value="1"/>
</dbReference>
<evidence type="ECO:0000256" key="9">
    <source>
        <dbReference type="ARBA" id="ARBA00023242"/>
    </source>
</evidence>
<dbReference type="InterPro" id="IPR018525">
    <property type="entry name" value="MCM_CS"/>
</dbReference>
<dbReference type="CDD" id="cd17755">
    <property type="entry name" value="MCM4"/>
    <property type="match status" value="1"/>
</dbReference>
<dbReference type="AlphaFoldDB" id="A0AAW1RB03"/>
<dbReference type="PANTHER" id="PTHR11630:SF66">
    <property type="entry name" value="DNA REPLICATION LICENSING FACTOR MCM4"/>
    <property type="match status" value="1"/>
</dbReference>
<comment type="catalytic activity">
    <reaction evidence="10 13">
        <text>ATP + H2O = ADP + phosphate + H(+)</text>
        <dbReference type="Rhea" id="RHEA:13065"/>
        <dbReference type="ChEBI" id="CHEBI:15377"/>
        <dbReference type="ChEBI" id="CHEBI:15378"/>
        <dbReference type="ChEBI" id="CHEBI:30616"/>
        <dbReference type="ChEBI" id="CHEBI:43474"/>
        <dbReference type="ChEBI" id="CHEBI:456216"/>
        <dbReference type="EC" id="3.6.4.12"/>
    </reaction>
</comment>
<dbReference type="GO" id="GO:0000727">
    <property type="term" value="P:double-strand break repair via break-induced replication"/>
    <property type="evidence" value="ECO:0007669"/>
    <property type="project" value="TreeGrafter"/>
</dbReference>
<dbReference type="Gene3D" id="2.20.28.10">
    <property type="match status" value="1"/>
</dbReference>
<dbReference type="GO" id="GO:0006271">
    <property type="term" value="P:DNA strand elongation involved in DNA replication"/>
    <property type="evidence" value="ECO:0007669"/>
    <property type="project" value="TreeGrafter"/>
</dbReference>
<dbReference type="FunFam" id="3.40.50.300:FF:000217">
    <property type="entry name" value="DNA helicase"/>
    <property type="match status" value="1"/>
</dbReference>
<keyword evidence="3 13" id="KW-0235">DNA replication</keyword>
<evidence type="ECO:0000256" key="2">
    <source>
        <dbReference type="ARBA" id="ARBA00008010"/>
    </source>
</evidence>
<evidence type="ECO:0000256" key="8">
    <source>
        <dbReference type="ARBA" id="ARBA00023125"/>
    </source>
</evidence>
<dbReference type="SUPFAM" id="SSF50249">
    <property type="entry name" value="Nucleic acid-binding proteins"/>
    <property type="match status" value="1"/>
</dbReference>
<dbReference type="Gene3D" id="2.40.50.140">
    <property type="entry name" value="Nucleic acid-binding proteins"/>
    <property type="match status" value="1"/>
</dbReference>
<dbReference type="Pfam" id="PF00493">
    <property type="entry name" value="MCM"/>
    <property type="match status" value="1"/>
</dbReference>
<dbReference type="SMART" id="SM00350">
    <property type="entry name" value="MCM"/>
    <property type="match status" value="1"/>
</dbReference>
<comment type="function">
    <text evidence="11">Probable component of the MCM2-7 complex (MCM complex) that may function as a DNA helicase and which is essential to undergo a single round of replication initiation and elongation per cell cycle in eukaryotic cells.</text>
</comment>
<dbReference type="Gene3D" id="3.30.1640.10">
    <property type="entry name" value="mini-chromosome maintenance (MCM) complex, chain A, domain 1"/>
    <property type="match status" value="1"/>
</dbReference>
<dbReference type="InterPro" id="IPR033762">
    <property type="entry name" value="MCM_OB"/>
</dbReference>
<organism evidence="16 17">
    <name type="scientific">Elliptochloris bilobata</name>
    <dbReference type="NCBI Taxonomy" id="381761"/>
    <lineage>
        <taxon>Eukaryota</taxon>
        <taxon>Viridiplantae</taxon>
        <taxon>Chlorophyta</taxon>
        <taxon>core chlorophytes</taxon>
        <taxon>Trebouxiophyceae</taxon>
        <taxon>Trebouxiophyceae incertae sedis</taxon>
        <taxon>Elliptochloris clade</taxon>
        <taxon>Elliptochloris</taxon>
    </lineage>
</organism>
<dbReference type="Proteomes" id="UP001445335">
    <property type="component" value="Unassembled WGS sequence"/>
</dbReference>
<feature type="compositionally biased region" description="Polar residues" evidence="14">
    <location>
        <begin position="349"/>
        <end position="360"/>
    </location>
</feature>
<dbReference type="Pfam" id="PF17855">
    <property type="entry name" value="MCM_lid"/>
    <property type="match status" value="1"/>
</dbReference>
<evidence type="ECO:0000256" key="13">
    <source>
        <dbReference type="RuleBase" id="RU368062"/>
    </source>
</evidence>
<gene>
    <name evidence="16" type="ORF">WJX81_005471</name>
</gene>
<evidence type="ECO:0000259" key="15">
    <source>
        <dbReference type="PROSITE" id="PS50051"/>
    </source>
</evidence>
<feature type="region of interest" description="Disordered" evidence="14">
    <location>
        <begin position="1"/>
        <end position="55"/>
    </location>
</feature>
<dbReference type="FunFam" id="2.20.28.10:FF:000003">
    <property type="entry name" value="DNA helicase"/>
    <property type="match status" value="1"/>
</dbReference>
<dbReference type="GO" id="GO:0042555">
    <property type="term" value="C:MCM complex"/>
    <property type="evidence" value="ECO:0007669"/>
    <property type="project" value="UniProtKB-UniRule"/>
</dbReference>
<evidence type="ECO:0000256" key="7">
    <source>
        <dbReference type="ARBA" id="ARBA00022840"/>
    </source>
</evidence>
<comment type="subunit">
    <text evidence="13">Component of the MCM2-7 complex.</text>
</comment>
<dbReference type="EC" id="3.6.4.12" evidence="13"/>
<dbReference type="InterPro" id="IPR012340">
    <property type="entry name" value="NA-bd_OB-fold"/>
</dbReference>
<dbReference type="InterPro" id="IPR001208">
    <property type="entry name" value="MCM_dom"/>
</dbReference>
<evidence type="ECO:0000256" key="4">
    <source>
        <dbReference type="ARBA" id="ARBA00022741"/>
    </source>
</evidence>
<reference evidence="16 17" key="1">
    <citation type="journal article" date="2024" name="Nat. Commun.">
        <title>Phylogenomics reveals the evolutionary origins of lichenization in chlorophyte algae.</title>
        <authorList>
            <person name="Puginier C."/>
            <person name="Libourel C."/>
            <person name="Otte J."/>
            <person name="Skaloud P."/>
            <person name="Haon M."/>
            <person name="Grisel S."/>
            <person name="Petersen M."/>
            <person name="Berrin J.G."/>
            <person name="Delaux P.M."/>
            <person name="Dal Grande F."/>
            <person name="Keller J."/>
        </authorList>
    </citation>
    <scope>NUCLEOTIDE SEQUENCE [LARGE SCALE GENOMIC DNA]</scope>
    <source>
        <strain evidence="16 17">SAG 245.80</strain>
    </source>
</reference>
<evidence type="ECO:0000313" key="17">
    <source>
        <dbReference type="Proteomes" id="UP001445335"/>
    </source>
</evidence>
<comment type="subcellular location">
    <subcellularLocation>
        <location evidence="1">Nucleus</location>
    </subcellularLocation>
</comment>
<comment type="caution">
    <text evidence="16">The sequence shown here is derived from an EMBL/GenBank/DDBJ whole genome shotgun (WGS) entry which is preliminary data.</text>
</comment>
<keyword evidence="8 12" id="KW-0238">DNA-binding</keyword>
<evidence type="ECO:0000256" key="1">
    <source>
        <dbReference type="ARBA" id="ARBA00004123"/>
    </source>
</evidence>
<comment type="function">
    <text evidence="13">Acts as component of the MCM2-7 complex (MCM complex) which is the replicative helicase essential for 'once per cell cycle' DNA replication initiation and elongation in eukaryotic cells. The active ATPase sites in the MCM2-7 ring are formed through the interaction surfaces of two neighboring subunits such that a critical structure of a conserved arginine finger motif is provided in trans relative to the ATP-binding site of the Walker A box of the adjacent subunit. The six ATPase active sites, however, are likely to contribute differentially to the complex helicase activity.</text>
</comment>
<dbReference type="Gene3D" id="3.40.50.300">
    <property type="entry name" value="P-loop containing nucleotide triphosphate hydrolases"/>
    <property type="match status" value="1"/>
</dbReference>
<dbReference type="Pfam" id="PF14551">
    <property type="entry name" value="MCM_N"/>
    <property type="match status" value="1"/>
</dbReference>
<feature type="domain" description="MCM C-terminal AAA(+) ATPase" evidence="15">
    <location>
        <begin position="395"/>
        <end position="600"/>
    </location>
</feature>
<feature type="compositionally biased region" description="Low complexity" evidence="14">
    <location>
        <begin position="7"/>
        <end position="44"/>
    </location>
</feature>
<dbReference type="InterPro" id="IPR031327">
    <property type="entry name" value="MCM"/>
</dbReference>
<name>A0AAW1RB03_9CHLO</name>
<evidence type="ECO:0000313" key="16">
    <source>
        <dbReference type="EMBL" id="KAK9830986.1"/>
    </source>
</evidence>
<dbReference type="InterPro" id="IPR008047">
    <property type="entry name" value="MCM_4"/>
</dbReference>
<dbReference type="Pfam" id="PF17207">
    <property type="entry name" value="MCM_OB"/>
    <property type="match status" value="1"/>
</dbReference>
<dbReference type="PROSITE" id="PS50051">
    <property type="entry name" value="MCM_2"/>
    <property type="match status" value="1"/>
</dbReference>
<feature type="region of interest" description="Disordered" evidence="14">
    <location>
        <begin position="346"/>
        <end position="366"/>
    </location>
</feature>
<keyword evidence="9 13" id="KW-0539">Nucleus</keyword>
<dbReference type="EMBL" id="JALJOU010000048">
    <property type="protein sequence ID" value="KAK9830986.1"/>
    <property type="molecule type" value="Genomic_DNA"/>
</dbReference>
<evidence type="ECO:0000256" key="12">
    <source>
        <dbReference type="RuleBase" id="RU004070"/>
    </source>
</evidence>
<keyword evidence="6 13" id="KW-0347">Helicase</keyword>